<dbReference type="Proteomes" id="UP000314294">
    <property type="component" value="Unassembled WGS sequence"/>
</dbReference>
<sequence length="97" mass="11065">MMVNQNELIVTDAFLHNLFCLAKHSGLKCLLSLQFSQFTQDLSSWVLHFQQLQDGCSIVGDGHILYFSRCSRSRDLSGSQECTGVHGRLWEWAGLRF</sequence>
<accession>A0A4Z2HFI6</accession>
<proteinExistence type="predicted"/>
<reference evidence="1 2" key="1">
    <citation type="submission" date="2019-03" db="EMBL/GenBank/DDBJ databases">
        <title>First draft genome of Liparis tanakae, snailfish: a comprehensive survey of snailfish specific genes.</title>
        <authorList>
            <person name="Kim W."/>
            <person name="Song I."/>
            <person name="Jeong J.-H."/>
            <person name="Kim D."/>
            <person name="Kim S."/>
            <person name="Ryu S."/>
            <person name="Song J.Y."/>
            <person name="Lee S.K."/>
        </authorList>
    </citation>
    <scope>NUCLEOTIDE SEQUENCE [LARGE SCALE GENOMIC DNA]</scope>
    <source>
        <tissue evidence="1">Muscle</tissue>
    </source>
</reference>
<evidence type="ECO:0000313" key="2">
    <source>
        <dbReference type="Proteomes" id="UP000314294"/>
    </source>
</evidence>
<comment type="caution">
    <text evidence="1">The sequence shown here is derived from an EMBL/GenBank/DDBJ whole genome shotgun (WGS) entry which is preliminary data.</text>
</comment>
<evidence type="ECO:0000313" key="1">
    <source>
        <dbReference type="EMBL" id="TNN64476.1"/>
    </source>
</evidence>
<dbReference type="AlphaFoldDB" id="A0A4Z2HFI6"/>
<dbReference type="EMBL" id="SRLO01000252">
    <property type="protein sequence ID" value="TNN64476.1"/>
    <property type="molecule type" value="Genomic_DNA"/>
</dbReference>
<gene>
    <name evidence="1" type="ORF">EYF80_025327</name>
</gene>
<protein>
    <submittedName>
        <fullName evidence="1">Uncharacterized protein</fullName>
    </submittedName>
</protein>
<name>A0A4Z2HFI6_9TELE</name>
<organism evidence="1 2">
    <name type="scientific">Liparis tanakae</name>
    <name type="common">Tanaka's snailfish</name>
    <dbReference type="NCBI Taxonomy" id="230148"/>
    <lineage>
        <taxon>Eukaryota</taxon>
        <taxon>Metazoa</taxon>
        <taxon>Chordata</taxon>
        <taxon>Craniata</taxon>
        <taxon>Vertebrata</taxon>
        <taxon>Euteleostomi</taxon>
        <taxon>Actinopterygii</taxon>
        <taxon>Neopterygii</taxon>
        <taxon>Teleostei</taxon>
        <taxon>Neoteleostei</taxon>
        <taxon>Acanthomorphata</taxon>
        <taxon>Eupercaria</taxon>
        <taxon>Perciformes</taxon>
        <taxon>Cottioidei</taxon>
        <taxon>Cottales</taxon>
        <taxon>Liparidae</taxon>
        <taxon>Liparis</taxon>
    </lineage>
</organism>
<keyword evidence="2" id="KW-1185">Reference proteome</keyword>